<dbReference type="AlphaFoldDB" id="A0A0C1QMY1"/>
<protein>
    <recommendedName>
        <fullName evidence="1">YgjP-like metallopeptidase domain-containing protein</fullName>
    </recommendedName>
</protein>
<dbReference type="Pfam" id="PF01863">
    <property type="entry name" value="YgjP-like"/>
    <property type="match status" value="1"/>
</dbReference>
<dbReference type="CDD" id="cd07344">
    <property type="entry name" value="M48_yhfN_like"/>
    <property type="match status" value="1"/>
</dbReference>
<reference evidence="2 3" key="1">
    <citation type="submission" date="2014-11" db="EMBL/GenBank/DDBJ databases">
        <title>A Rickettsiales Symbiont of Amoebae With Ancient Features.</title>
        <authorList>
            <person name="Schulz F."/>
            <person name="Martijn J."/>
            <person name="Wascher F."/>
            <person name="Kostanjsek R."/>
            <person name="Ettema T.J."/>
            <person name="Horn M."/>
        </authorList>
    </citation>
    <scope>NUCLEOTIDE SEQUENCE [LARGE SCALE GENOMIC DNA]</scope>
    <source>
        <strain evidence="2 3">UWC36</strain>
    </source>
</reference>
<dbReference type="EMBL" id="JSWE01000096">
    <property type="protein sequence ID" value="KIE05403.1"/>
    <property type="molecule type" value="Genomic_DNA"/>
</dbReference>
<name>A0A0C1QMY1_9RICK</name>
<accession>A0A0C1QMY1</accession>
<dbReference type="PANTHER" id="PTHR30399:SF1">
    <property type="entry name" value="UTP PYROPHOSPHATASE"/>
    <property type="match status" value="1"/>
</dbReference>
<dbReference type="STRING" id="86105.NF27_DT01770"/>
<evidence type="ECO:0000313" key="2">
    <source>
        <dbReference type="EMBL" id="KIE05403.1"/>
    </source>
</evidence>
<comment type="caution">
    <text evidence="2">The sequence shown here is derived from an EMBL/GenBank/DDBJ whole genome shotgun (WGS) entry which is preliminary data.</text>
</comment>
<gene>
    <name evidence="2" type="ORF">NF27_DT01770</name>
</gene>
<sequence length="247" mass="28419">MKMKKKNITTPIVANQIKTIELINGSDVIQVKLRQSARAKKLRIHVGLRGVRLITPISVNIKHAHNFLMTEEEWIRENLKKFQSTCPVGNEVMVFGIPHTIQATYTTSKKIQIEDSKILVSKIDNNSLNKVKKHLSALLKEKIYIYADEICEKLGTQYANISLRDQSGRWGSCSSRGRISFSWRLAFAPLFVIESVVAHELCHLLEMSHNQRFWSLLAEVNPRCKEADIWLKENGNLLHHYIPRKHS</sequence>
<dbReference type="Proteomes" id="UP000031258">
    <property type="component" value="Unassembled WGS sequence"/>
</dbReference>
<organism evidence="2 3">
    <name type="scientific">Candidatus Jidaibacter acanthamoebae</name>
    <dbReference type="NCBI Taxonomy" id="86105"/>
    <lineage>
        <taxon>Bacteria</taxon>
        <taxon>Pseudomonadati</taxon>
        <taxon>Pseudomonadota</taxon>
        <taxon>Alphaproteobacteria</taxon>
        <taxon>Rickettsiales</taxon>
        <taxon>Candidatus Midichloriaceae</taxon>
        <taxon>Candidatus Jidaibacter</taxon>
    </lineage>
</organism>
<evidence type="ECO:0000313" key="3">
    <source>
        <dbReference type="Proteomes" id="UP000031258"/>
    </source>
</evidence>
<proteinExistence type="predicted"/>
<dbReference type="PATRIC" id="fig|86105.3.peg.979"/>
<dbReference type="PANTHER" id="PTHR30399">
    <property type="entry name" value="UNCHARACTERIZED PROTEIN YGJP"/>
    <property type="match status" value="1"/>
</dbReference>
<dbReference type="Gene3D" id="3.30.2010.10">
    <property type="entry name" value="Metalloproteases ('zincins'), catalytic domain"/>
    <property type="match status" value="1"/>
</dbReference>
<feature type="domain" description="YgjP-like metallopeptidase" evidence="1">
    <location>
        <begin position="40"/>
        <end position="234"/>
    </location>
</feature>
<keyword evidence="3" id="KW-1185">Reference proteome</keyword>
<dbReference type="InterPro" id="IPR053136">
    <property type="entry name" value="UTP_pyrophosphatase-like"/>
</dbReference>
<dbReference type="InterPro" id="IPR002725">
    <property type="entry name" value="YgjP-like_metallopeptidase"/>
</dbReference>
<evidence type="ECO:0000259" key="1">
    <source>
        <dbReference type="Pfam" id="PF01863"/>
    </source>
</evidence>